<feature type="region of interest" description="Disordered" evidence="1">
    <location>
        <begin position="75"/>
        <end position="106"/>
    </location>
</feature>
<name>A0A2U3ENG4_PURLI</name>
<feature type="compositionally biased region" description="Basic and acidic residues" evidence="1">
    <location>
        <begin position="248"/>
        <end position="260"/>
    </location>
</feature>
<feature type="compositionally biased region" description="Polar residues" evidence="1">
    <location>
        <begin position="79"/>
        <end position="93"/>
    </location>
</feature>
<feature type="compositionally biased region" description="Basic and acidic residues" evidence="1">
    <location>
        <begin position="185"/>
        <end position="194"/>
    </location>
</feature>
<accession>A0A2U3ENG4</accession>
<dbReference type="EMBL" id="LCWV01000001">
    <property type="protein sequence ID" value="PWI76051.1"/>
    <property type="molecule type" value="Genomic_DNA"/>
</dbReference>
<dbReference type="Proteomes" id="UP000245956">
    <property type="component" value="Unassembled WGS sequence"/>
</dbReference>
<feature type="compositionally biased region" description="Low complexity" evidence="1">
    <location>
        <begin position="205"/>
        <end position="216"/>
    </location>
</feature>
<evidence type="ECO:0000256" key="1">
    <source>
        <dbReference type="SAM" id="MobiDB-lite"/>
    </source>
</evidence>
<comment type="caution">
    <text evidence="2">The sequence shown here is derived from an EMBL/GenBank/DDBJ whole genome shotgun (WGS) entry which is preliminary data.</text>
</comment>
<protein>
    <submittedName>
        <fullName evidence="2">Uncharacterized protein</fullName>
    </submittedName>
</protein>
<dbReference type="AlphaFoldDB" id="A0A2U3ENG4"/>
<feature type="region of interest" description="Disordered" evidence="1">
    <location>
        <begin position="372"/>
        <end position="460"/>
    </location>
</feature>
<evidence type="ECO:0000313" key="2">
    <source>
        <dbReference type="EMBL" id="PWI76051.1"/>
    </source>
</evidence>
<feature type="region of interest" description="Disordered" evidence="1">
    <location>
        <begin position="177"/>
        <end position="313"/>
    </location>
</feature>
<gene>
    <name evidence="2" type="ORF">PCL_03245</name>
</gene>
<feature type="region of interest" description="Disordered" evidence="1">
    <location>
        <begin position="488"/>
        <end position="536"/>
    </location>
</feature>
<evidence type="ECO:0000313" key="3">
    <source>
        <dbReference type="Proteomes" id="UP000245956"/>
    </source>
</evidence>
<proteinExistence type="predicted"/>
<reference evidence="2 3" key="1">
    <citation type="journal article" date="2016" name="Front. Microbiol.">
        <title>Genome and transcriptome sequences reveal the specific parasitism of the nematophagous Purpureocillium lilacinum 36-1.</title>
        <authorList>
            <person name="Xie J."/>
            <person name="Li S."/>
            <person name="Mo C."/>
            <person name="Xiao X."/>
            <person name="Peng D."/>
            <person name="Wang G."/>
            <person name="Xiao Y."/>
        </authorList>
    </citation>
    <scope>NUCLEOTIDE SEQUENCE [LARGE SCALE GENOMIC DNA]</scope>
    <source>
        <strain evidence="2 3">36-1</strain>
    </source>
</reference>
<feature type="region of interest" description="Disordered" evidence="1">
    <location>
        <begin position="118"/>
        <end position="140"/>
    </location>
</feature>
<sequence>MRSSGEEDVRVRRRVAVGAAAGPGVRLAPRRSIDLEPWKRAARTGDIQVEWGTERRGVSGESRCAGDRRLGFACPATPGLSTTSTARVSQSRRMPNVRPGRRWDGGAPVVATAGAAAGAAAAGGRGPDQTVGKRPGSSERSLFCRERHNGKRGSRRRREVCRDKTEFLSRRDGWGGARWASAGEQKQKAAEHRPGTLANKRKGGEALAGLAGGTRLKQFKPGAGRGGEFSPGKVHSGMPEAAPIHSHTPTDRPTGDRVTEAKAGGEVSDDDDGESRREGDLRRGEGGRETRRERGSIDKGHPSGGPRPPFGAALLDEDRRCTYVWPPGGWTRGGVSTGQWVWSAYTPAFYRAPPPPGANAPPWHLGNVDAPERRDTKHTTPRFARSARSPVGPDRHPRPSLPMPFHGDAAAPNGGGALDGRRTASLGVQHKGDGQAGLAWPPESPASAVTDNEVPAQPPLTAAHTDAGAAMPRYEPFHVHLWRLQTRREKKKKKAIQEAFDNPIRPRSARPHPSLFFPASGNQRKQKRALPCRPYL</sequence>
<organism evidence="2 3">
    <name type="scientific">Purpureocillium lilacinum</name>
    <name type="common">Paecilomyces lilacinus</name>
    <dbReference type="NCBI Taxonomy" id="33203"/>
    <lineage>
        <taxon>Eukaryota</taxon>
        <taxon>Fungi</taxon>
        <taxon>Dikarya</taxon>
        <taxon>Ascomycota</taxon>
        <taxon>Pezizomycotina</taxon>
        <taxon>Sordariomycetes</taxon>
        <taxon>Hypocreomycetidae</taxon>
        <taxon>Hypocreales</taxon>
        <taxon>Ophiocordycipitaceae</taxon>
        <taxon>Purpureocillium</taxon>
    </lineage>
</organism>
<feature type="compositionally biased region" description="Basic and acidic residues" evidence="1">
    <location>
        <begin position="274"/>
        <end position="301"/>
    </location>
</feature>